<evidence type="ECO:0000313" key="3">
    <source>
        <dbReference type="Proteomes" id="UP000183635"/>
    </source>
</evidence>
<gene>
    <name evidence="2" type="ORF">SAMN04488021_105107</name>
</gene>
<name>A0A1I2YQZ5_9RHOB</name>
<feature type="region of interest" description="Disordered" evidence="1">
    <location>
        <begin position="1"/>
        <end position="21"/>
    </location>
</feature>
<organism evidence="2 3">
    <name type="scientific">Paracoccus aminovorans</name>
    <dbReference type="NCBI Taxonomy" id="34004"/>
    <lineage>
        <taxon>Bacteria</taxon>
        <taxon>Pseudomonadati</taxon>
        <taxon>Pseudomonadota</taxon>
        <taxon>Alphaproteobacteria</taxon>
        <taxon>Rhodobacterales</taxon>
        <taxon>Paracoccaceae</taxon>
        <taxon>Paracoccus</taxon>
    </lineage>
</organism>
<protein>
    <submittedName>
        <fullName evidence="2">Uncharacterized protein</fullName>
    </submittedName>
</protein>
<sequence length="92" mass="10032">MTSHGTVHATNGYRRKGPDYLSNPDMVAFTIGRVVMAKMTTGRSLSWNTLRARLMHIAEGDTVDLPAGVNAEMALAALRYLPALPEVSRFKG</sequence>
<dbReference type="AlphaFoldDB" id="A0A1I2YQZ5"/>
<evidence type="ECO:0000313" key="2">
    <source>
        <dbReference type="EMBL" id="SFH28082.1"/>
    </source>
</evidence>
<evidence type="ECO:0000256" key="1">
    <source>
        <dbReference type="SAM" id="MobiDB-lite"/>
    </source>
</evidence>
<dbReference type="Proteomes" id="UP000183635">
    <property type="component" value="Unassembled WGS sequence"/>
</dbReference>
<reference evidence="2 3" key="1">
    <citation type="submission" date="2016-10" db="EMBL/GenBank/DDBJ databases">
        <authorList>
            <person name="de Groot N.N."/>
        </authorList>
    </citation>
    <scope>NUCLEOTIDE SEQUENCE [LARGE SCALE GENOMIC DNA]</scope>
    <source>
        <strain evidence="2 3">DSM 8537</strain>
    </source>
</reference>
<dbReference type="OrthoDB" id="7777667at2"/>
<dbReference type="EMBL" id="FOPU01000005">
    <property type="protein sequence ID" value="SFH28082.1"/>
    <property type="molecule type" value="Genomic_DNA"/>
</dbReference>
<dbReference type="STRING" id="34004.SAMN04488021_105107"/>
<proteinExistence type="predicted"/>
<keyword evidence="3" id="KW-1185">Reference proteome</keyword>
<accession>A0A1I2YQZ5</accession>